<evidence type="ECO:0000313" key="2">
    <source>
        <dbReference type="EMBL" id="KAK1749548.1"/>
    </source>
</evidence>
<reference evidence="2" key="1">
    <citation type="submission" date="2023-06" db="EMBL/GenBank/DDBJ databases">
        <title>Genome-scale phylogeny and comparative genomics of the fungal order Sordariales.</title>
        <authorList>
            <consortium name="Lawrence Berkeley National Laboratory"/>
            <person name="Hensen N."/>
            <person name="Bonometti L."/>
            <person name="Westerberg I."/>
            <person name="Brannstrom I.O."/>
            <person name="Guillou S."/>
            <person name="Cros-Aarteil S."/>
            <person name="Calhoun S."/>
            <person name="Haridas S."/>
            <person name="Kuo A."/>
            <person name="Mondo S."/>
            <person name="Pangilinan J."/>
            <person name="Riley R."/>
            <person name="Labutti K."/>
            <person name="Andreopoulos B."/>
            <person name="Lipzen A."/>
            <person name="Chen C."/>
            <person name="Yanf M."/>
            <person name="Daum C."/>
            <person name="Ng V."/>
            <person name="Clum A."/>
            <person name="Steindorff A."/>
            <person name="Ohm R."/>
            <person name="Martin F."/>
            <person name="Silar P."/>
            <person name="Natvig D."/>
            <person name="Lalanne C."/>
            <person name="Gautier V."/>
            <person name="Ament-Velasquez S.L."/>
            <person name="Kruys A."/>
            <person name="Hutchinson M.I."/>
            <person name="Powell A.J."/>
            <person name="Barry K."/>
            <person name="Miller A.N."/>
            <person name="Grigoriev I.V."/>
            <person name="Debuchy R."/>
            <person name="Gladieux P."/>
            <person name="Thoren M.H."/>
            <person name="Johannesson H."/>
        </authorList>
    </citation>
    <scope>NUCLEOTIDE SEQUENCE</scope>
    <source>
        <strain evidence="2">PSN4</strain>
    </source>
</reference>
<evidence type="ECO:0000256" key="1">
    <source>
        <dbReference type="SAM" id="MobiDB-lite"/>
    </source>
</evidence>
<gene>
    <name evidence="2" type="ORF">QBC47DRAFT_465507</name>
</gene>
<keyword evidence="3" id="KW-1185">Reference proteome</keyword>
<organism evidence="2 3">
    <name type="scientific">Echria macrotheca</name>
    <dbReference type="NCBI Taxonomy" id="438768"/>
    <lineage>
        <taxon>Eukaryota</taxon>
        <taxon>Fungi</taxon>
        <taxon>Dikarya</taxon>
        <taxon>Ascomycota</taxon>
        <taxon>Pezizomycotina</taxon>
        <taxon>Sordariomycetes</taxon>
        <taxon>Sordariomycetidae</taxon>
        <taxon>Sordariales</taxon>
        <taxon>Schizotheciaceae</taxon>
        <taxon>Echria</taxon>
    </lineage>
</organism>
<comment type="caution">
    <text evidence="2">The sequence shown here is derived from an EMBL/GenBank/DDBJ whole genome shotgun (WGS) entry which is preliminary data.</text>
</comment>
<dbReference type="Proteomes" id="UP001239445">
    <property type="component" value="Unassembled WGS sequence"/>
</dbReference>
<feature type="region of interest" description="Disordered" evidence="1">
    <location>
        <begin position="256"/>
        <end position="299"/>
    </location>
</feature>
<feature type="compositionally biased region" description="Polar residues" evidence="1">
    <location>
        <begin position="212"/>
        <end position="223"/>
    </location>
</feature>
<feature type="region of interest" description="Disordered" evidence="1">
    <location>
        <begin position="203"/>
        <end position="238"/>
    </location>
</feature>
<dbReference type="AlphaFoldDB" id="A0AAJ0F3M6"/>
<proteinExistence type="predicted"/>
<sequence length="299" mass="33301">MCVTNTPTMVCYTPVHPIANRVGSGRATVISWCPATDRAIYRAISHYRLSPYNIRTMAARGENGEAENIFLSICRQVHCDFPEDPLFNAIVHPRLERHIHSLMNALDKHNIILLYTGPDNKQTAFWPLYTRTWANPNWDGHWGGIVSPQVRKYFAKVYPGGSLPDVTYETGGSVGGMRAVLVPAPDNDHEAQTDIPTPVLTITANPPVPGNVITQPKQQQPNTQEKRGQPSWISDMSDDETTITSILWENNMIPITTPAKNRDSGGRSVQSVLPGAGTSRSAKRRRHRRQLLDEESCVN</sequence>
<dbReference type="EMBL" id="MU839856">
    <property type="protein sequence ID" value="KAK1749548.1"/>
    <property type="molecule type" value="Genomic_DNA"/>
</dbReference>
<protein>
    <submittedName>
        <fullName evidence="2">Uncharacterized protein</fullName>
    </submittedName>
</protein>
<accession>A0AAJ0F3M6</accession>
<evidence type="ECO:0000313" key="3">
    <source>
        <dbReference type="Proteomes" id="UP001239445"/>
    </source>
</evidence>
<name>A0AAJ0F3M6_9PEZI</name>